<keyword evidence="1" id="KW-0175">Coiled coil</keyword>
<dbReference type="EMBL" id="LNYZ01000003">
    <property type="protein sequence ID" value="KTD80306.1"/>
    <property type="molecule type" value="Genomic_DNA"/>
</dbReference>
<name>A0A378L956_9GAMM</name>
<dbReference type="Proteomes" id="UP000255110">
    <property type="component" value="Unassembled WGS sequence"/>
</dbReference>
<accession>A0A378L956</accession>
<reference evidence="2 4" key="1">
    <citation type="submission" date="2015-11" db="EMBL/GenBank/DDBJ databases">
        <title>Genomic analysis of 38 Legionella species identifies large and diverse effector repertoires.</title>
        <authorList>
            <person name="Burstein D."/>
            <person name="Amaro F."/>
            <person name="Zusman T."/>
            <person name="Lifshitz Z."/>
            <person name="Cohen O."/>
            <person name="Gilbert J.A."/>
            <person name="Pupko T."/>
            <person name="Shuman H.A."/>
            <person name="Segal G."/>
        </authorList>
    </citation>
    <scope>NUCLEOTIDE SEQUENCE [LARGE SCALE GENOMIC DNA]</scope>
    <source>
        <strain evidence="2 4">SC-18-C9</strain>
    </source>
</reference>
<dbReference type="Proteomes" id="UP000054820">
    <property type="component" value="Unassembled WGS sequence"/>
</dbReference>
<dbReference type="OrthoDB" id="5650543at2"/>
<proteinExistence type="predicted"/>
<evidence type="ECO:0000313" key="2">
    <source>
        <dbReference type="EMBL" id="KTD80306.1"/>
    </source>
</evidence>
<keyword evidence="4" id="KW-1185">Reference proteome</keyword>
<evidence type="ECO:0000313" key="3">
    <source>
        <dbReference type="EMBL" id="STY22388.1"/>
    </source>
</evidence>
<feature type="coiled-coil region" evidence="1">
    <location>
        <begin position="114"/>
        <end position="141"/>
    </location>
</feature>
<sequence length="175" mass="20086">MKFPYVPVSELRRYFNQLSLPQLIEINRSYGPHFEQLDDRIDRCTNDLADANARLAQLNQRKHDHQQTYDAVEIREAVYQSTRRSVLADSSRTSRYLGMQAVGSSPMELFDSELLTINTEISKANNQIERLNDVIDNLGKAKTGAISELRILNSIMDEKKKEVLEETNTTQPRGL</sequence>
<evidence type="ECO:0000313" key="4">
    <source>
        <dbReference type="Proteomes" id="UP000054820"/>
    </source>
</evidence>
<gene>
    <name evidence="2" type="ORF">Lstg_0568</name>
    <name evidence="3" type="ORF">NCTC11991_00973</name>
</gene>
<dbReference type="AlphaFoldDB" id="A0A378L956"/>
<feature type="coiled-coil region" evidence="1">
    <location>
        <begin position="34"/>
        <end position="75"/>
    </location>
</feature>
<reference evidence="3 5" key="2">
    <citation type="submission" date="2018-06" db="EMBL/GenBank/DDBJ databases">
        <authorList>
            <consortium name="Pathogen Informatics"/>
            <person name="Doyle S."/>
        </authorList>
    </citation>
    <scope>NUCLEOTIDE SEQUENCE [LARGE SCALE GENOMIC DNA]</scope>
    <source>
        <strain evidence="3 5">NCTC11991</strain>
    </source>
</reference>
<evidence type="ECO:0000313" key="5">
    <source>
        <dbReference type="Proteomes" id="UP000255110"/>
    </source>
</evidence>
<dbReference type="RefSeq" id="WP_058476157.1">
    <property type="nucleotide sequence ID" value="NZ_CAAAIO010000025.1"/>
</dbReference>
<protein>
    <submittedName>
        <fullName evidence="3">Uncharacterized protein</fullName>
    </submittedName>
</protein>
<evidence type="ECO:0000256" key="1">
    <source>
        <dbReference type="SAM" id="Coils"/>
    </source>
</evidence>
<dbReference type="EMBL" id="UGOY01000001">
    <property type="protein sequence ID" value="STY22388.1"/>
    <property type="molecule type" value="Genomic_DNA"/>
</dbReference>
<organism evidence="3 5">
    <name type="scientific">Legionella steigerwaltii</name>
    <dbReference type="NCBI Taxonomy" id="460"/>
    <lineage>
        <taxon>Bacteria</taxon>
        <taxon>Pseudomonadati</taxon>
        <taxon>Pseudomonadota</taxon>
        <taxon>Gammaproteobacteria</taxon>
        <taxon>Legionellales</taxon>
        <taxon>Legionellaceae</taxon>
        <taxon>Legionella</taxon>
    </lineage>
</organism>